<protein>
    <submittedName>
        <fullName evidence="3">Uncharacterized protein</fullName>
    </submittedName>
</protein>
<keyword evidence="1" id="KW-0812">Transmembrane</keyword>
<name>A0A915CZL4_9BILA</name>
<keyword evidence="1" id="KW-1133">Transmembrane helix</keyword>
<keyword evidence="1" id="KW-0472">Membrane</keyword>
<dbReference type="WBParaSite" id="jg13971">
    <property type="protein sequence ID" value="jg13971"/>
    <property type="gene ID" value="jg13971"/>
</dbReference>
<proteinExistence type="predicted"/>
<dbReference type="AlphaFoldDB" id="A0A915CZL4"/>
<dbReference type="Proteomes" id="UP000887574">
    <property type="component" value="Unplaced"/>
</dbReference>
<accession>A0A915CZL4</accession>
<reference evidence="3" key="1">
    <citation type="submission" date="2022-11" db="UniProtKB">
        <authorList>
            <consortium name="WormBaseParasite"/>
        </authorList>
    </citation>
    <scope>IDENTIFICATION</scope>
</reference>
<evidence type="ECO:0000313" key="2">
    <source>
        <dbReference type="Proteomes" id="UP000887574"/>
    </source>
</evidence>
<evidence type="ECO:0000256" key="1">
    <source>
        <dbReference type="SAM" id="Phobius"/>
    </source>
</evidence>
<evidence type="ECO:0000313" key="3">
    <source>
        <dbReference type="WBParaSite" id="jg13971"/>
    </source>
</evidence>
<sequence>MEVSIKFSRTNEEFSLQFSPSASRFLLLTLVYPFCGAICLTFFRIFVDTLLDERQVRINWRDEIRRWMRDLLNFIAYCLFGFASLTTLNRLTQKVPEEMVLKSTCWFIERVSVLIKPITYLRQKSSNISFFWHPIIRLHFQYGRLFRARNYLATNHE</sequence>
<organism evidence="2 3">
    <name type="scientific">Ditylenchus dipsaci</name>
    <dbReference type="NCBI Taxonomy" id="166011"/>
    <lineage>
        <taxon>Eukaryota</taxon>
        <taxon>Metazoa</taxon>
        <taxon>Ecdysozoa</taxon>
        <taxon>Nematoda</taxon>
        <taxon>Chromadorea</taxon>
        <taxon>Rhabditida</taxon>
        <taxon>Tylenchina</taxon>
        <taxon>Tylenchomorpha</taxon>
        <taxon>Sphaerularioidea</taxon>
        <taxon>Anguinidae</taxon>
        <taxon>Anguininae</taxon>
        <taxon>Ditylenchus</taxon>
    </lineage>
</organism>
<keyword evidence="2" id="KW-1185">Reference proteome</keyword>
<feature type="transmembrane region" description="Helical" evidence="1">
    <location>
        <begin position="25"/>
        <end position="51"/>
    </location>
</feature>
<feature type="transmembrane region" description="Helical" evidence="1">
    <location>
        <begin position="71"/>
        <end position="88"/>
    </location>
</feature>